<comment type="caution">
    <text evidence="22">The sequence shown here is derived from an EMBL/GenBank/DDBJ whole genome shotgun (WGS) entry which is preliminary data.</text>
</comment>
<evidence type="ECO:0000313" key="22">
    <source>
        <dbReference type="EMBL" id="EEN82297.1"/>
    </source>
</evidence>
<dbReference type="eggNOG" id="COG0337">
    <property type="taxonomic scope" value="Bacteria"/>
</dbReference>
<keyword evidence="17 22" id="KW-0456">Lyase</keyword>
<evidence type="ECO:0000256" key="16">
    <source>
        <dbReference type="ARBA" id="ARBA00023141"/>
    </source>
</evidence>
<evidence type="ECO:0000256" key="2">
    <source>
        <dbReference type="ARBA" id="ARBA00001911"/>
    </source>
</evidence>
<evidence type="ECO:0000256" key="5">
    <source>
        <dbReference type="ARBA" id="ARBA00004496"/>
    </source>
</evidence>
<feature type="domain" description="3-dehydroquinate synthase N-terminal" evidence="20">
    <location>
        <begin position="60"/>
        <end position="171"/>
    </location>
</feature>
<dbReference type="EC" id="4.2.3.4" evidence="8 19"/>
<keyword evidence="16" id="KW-0057">Aromatic amino acid biosynthesis</keyword>
<accession>C3JBR6</accession>
<keyword evidence="11" id="KW-0028">Amino-acid biosynthesis</keyword>
<keyword evidence="14" id="KW-0862">Zinc</keyword>
<dbReference type="GO" id="GO:0000166">
    <property type="term" value="F:nucleotide binding"/>
    <property type="evidence" value="ECO:0007669"/>
    <property type="project" value="UniProtKB-KW"/>
</dbReference>
<comment type="cofactor">
    <cofactor evidence="2">
        <name>NAD(+)</name>
        <dbReference type="ChEBI" id="CHEBI:57540"/>
    </cofactor>
</comment>
<organism evidence="22 23">
    <name type="scientific">Porphyromonas endodontalis (strain ATCC 35406 / DSM 24491 / JCM 8526 / CCUG 16442 / BCRC 14492 / NCTC 13058 / HG 370)</name>
    <name type="common">Bacteroides endodontalis</name>
    <dbReference type="NCBI Taxonomy" id="553175"/>
    <lineage>
        <taxon>Bacteria</taxon>
        <taxon>Pseudomonadati</taxon>
        <taxon>Bacteroidota</taxon>
        <taxon>Bacteroidia</taxon>
        <taxon>Bacteroidales</taxon>
        <taxon>Porphyromonadaceae</taxon>
        <taxon>Porphyromonas</taxon>
    </lineage>
</organism>
<evidence type="ECO:0000256" key="18">
    <source>
        <dbReference type="ARBA" id="ARBA00023285"/>
    </source>
</evidence>
<dbReference type="Proteomes" id="UP000004295">
    <property type="component" value="Unassembled WGS sequence"/>
</dbReference>
<dbReference type="InterPro" id="IPR050071">
    <property type="entry name" value="Dehydroquinate_synthase"/>
</dbReference>
<comment type="subcellular location">
    <subcellularLocation>
        <location evidence="5">Cytoplasm</location>
    </subcellularLocation>
</comment>
<gene>
    <name evidence="22" type="primary">aroB</name>
    <name evidence="22" type="ORF">POREN0001_1802</name>
</gene>
<evidence type="ECO:0000256" key="8">
    <source>
        <dbReference type="ARBA" id="ARBA00013031"/>
    </source>
</evidence>
<evidence type="ECO:0000259" key="20">
    <source>
        <dbReference type="Pfam" id="PF01761"/>
    </source>
</evidence>
<evidence type="ECO:0000256" key="7">
    <source>
        <dbReference type="ARBA" id="ARBA00005412"/>
    </source>
</evidence>
<dbReference type="STRING" id="553175.POREN0001_1802"/>
<dbReference type="InterPro" id="IPR030960">
    <property type="entry name" value="DHQS/DOIS_N"/>
</dbReference>
<dbReference type="GO" id="GO:0009423">
    <property type="term" value="P:chorismate biosynthetic process"/>
    <property type="evidence" value="ECO:0007669"/>
    <property type="project" value="UniProtKB-UniRule"/>
</dbReference>
<feature type="domain" description="3-dehydroquinate synthase C-terminal" evidence="21">
    <location>
        <begin position="174"/>
        <end position="321"/>
    </location>
</feature>
<dbReference type="PANTHER" id="PTHR43622">
    <property type="entry name" value="3-DEHYDROQUINATE SYNTHASE"/>
    <property type="match status" value="1"/>
</dbReference>
<dbReference type="RefSeq" id="WP_004334049.1">
    <property type="nucleotide sequence ID" value="NZ_ACNN01000026.1"/>
</dbReference>
<dbReference type="Gene3D" id="3.40.50.1970">
    <property type="match status" value="1"/>
</dbReference>
<dbReference type="GeneID" id="93366005"/>
<comment type="function">
    <text evidence="4">Catalyzes the conversion of 3-deoxy-D-arabino-heptulosonate 7-phosphate (DAHP) to dehydroquinate (DHQ).</text>
</comment>
<dbReference type="EMBL" id="ACNN01000026">
    <property type="protein sequence ID" value="EEN82297.1"/>
    <property type="molecule type" value="Genomic_DNA"/>
</dbReference>
<evidence type="ECO:0000256" key="3">
    <source>
        <dbReference type="ARBA" id="ARBA00001941"/>
    </source>
</evidence>
<evidence type="ECO:0000256" key="11">
    <source>
        <dbReference type="ARBA" id="ARBA00022605"/>
    </source>
</evidence>
<evidence type="ECO:0000259" key="21">
    <source>
        <dbReference type="Pfam" id="PF24621"/>
    </source>
</evidence>
<dbReference type="SUPFAM" id="SSF56796">
    <property type="entry name" value="Dehydroquinate synthase-like"/>
    <property type="match status" value="1"/>
</dbReference>
<dbReference type="InterPro" id="IPR016037">
    <property type="entry name" value="DHQ_synth_AroB"/>
</dbReference>
<comment type="catalytic activity">
    <reaction evidence="1">
        <text>7-phospho-2-dehydro-3-deoxy-D-arabino-heptonate = 3-dehydroquinate + phosphate</text>
        <dbReference type="Rhea" id="RHEA:21968"/>
        <dbReference type="ChEBI" id="CHEBI:32364"/>
        <dbReference type="ChEBI" id="CHEBI:43474"/>
        <dbReference type="ChEBI" id="CHEBI:58394"/>
        <dbReference type="EC" id="4.2.3.4"/>
    </reaction>
</comment>
<dbReference type="InterPro" id="IPR030963">
    <property type="entry name" value="DHQ_synth_fam"/>
</dbReference>
<protein>
    <recommendedName>
        <fullName evidence="9 19">3-dehydroquinate synthase</fullName>
        <ecNumber evidence="8 19">4.2.3.4</ecNumber>
    </recommendedName>
</protein>
<keyword evidence="18" id="KW-0170">Cobalt</keyword>
<evidence type="ECO:0000256" key="1">
    <source>
        <dbReference type="ARBA" id="ARBA00001393"/>
    </source>
</evidence>
<keyword evidence="10" id="KW-0963">Cytoplasm</keyword>
<sequence length="360" mass="39815">MSLATSPSYIALDVLNERWLPFYAKGDFDRCLAIVDEEVAVKAAQRLAPLWACVEPCDRLVIPGGEGVKSLSRVEETIDWLLARSATRSTLLVAVGGGALLDFLGFVASIYKRGIPCVYVPTTLMAMIDASIGGKTAVDYAGVKNLLGAFSLPKAVMIDPQFLSTLPQEEILSGYWELVKYGLLSSGDLWKEIKGFDPLGSIDSWLPFINRSVALKEQFVEADFTDKGLRQWLNLGHTLGHGVEGLSHIRAQESSSRVLRHGEAVAIGLVCELYLSHVLLGADKSYLSDLIALMREYFSPYTFSCKHYPTILSLLHQDKKNEDDTVSIIAFKSLGQMEKLSCTDDLLKESLDFYREMFGQ</sequence>
<dbReference type="GO" id="GO:0009073">
    <property type="term" value="P:aromatic amino acid family biosynthetic process"/>
    <property type="evidence" value="ECO:0007669"/>
    <property type="project" value="UniProtKB-KW"/>
</dbReference>
<comment type="pathway">
    <text evidence="6">Metabolic intermediate biosynthesis; chorismate biosynthesis; chorismate from D-erythrose 4-phosphate and phosphoenolpyruvate: step 2/7.</text>
</comment>
<dbReference type="GO" id="GO:0005737">
    <property type="term" value="C:cytoplasm"/>
    <property type="evidence" value="ECO:0007669"/>
    <property type="project" value="UniProtKB-SubCell"/>
</dbReference>
<evidence type="ECO:0000256" key="4">
    <source>
        <dbReference type="ARBA" id="ARBA00003485"/>
    </source>
</evidence>
<dbReference type="Pfam" id="PF24621">
    <property type="entry name" value="DHQS_C"/>
    <property type="match status" value="1"/>
</dbReference>
<dbReference type="GO" id="GO:0003856">
    <property type="term" value="F:3-dehydroquinate synthase activity"/>
    <property type="evidence" value="ECO:0007669"/>
    <property type="project" value="UniProtKB-UniRule"/>
</dbReference>
<proteinExistence type="inferred from homology"/>
<evidence type="ECO:0000256" key="13">
    <source>
        <dbReference type="ARBA" id="ARBA00022741"/>
    </source>
</evidence>
<reference evidence="22 23" key="1">
    <citation type="submission" date="2009-04" db="EMBL/GenBank/DDBJ databases">
        <authorList>
            <person name="Sebastian Y."/>
            <person name="Madupu R."/>
            <person name="Durkin A.S."/>
            <person name="Torralba M."/>
            <person name="Methe B."/>
            <person name="Sutton G.G."/>
            <person name="Strausberg R.L."/>
            <person name="Nelson K.E."/>
        </authorList>
    </citation>
    <scope>NUCLEOTIDE SEQUENCE [LARGE SCALE GENOMIC DNA]</scope>
    <source>
        <strain evidence="23">ATCC 35406 / BCRC 14492 / JCM 8526 / NCTC 13058 / HG 370</strain>
    </source>
</reference>
<evidence type="ECO:0000256" key="14">
    <source>
        <dbReference type="ARBA" id="ARBA00022833"/>
    </source>
</evidence>
<dbReference type="AlphaFoldDB" id="C3JBR6"/>
<name>C3JBR6_POREA</name>
<keyword evidence="12" id="KW-0479">Metal-binding</keyword>
<dbReference type="GO" id="GO:0046872">
    <property type="term" value="F:metal ion binding"/>
    <property type="evidence" value="ECO:0007669"/>
    <property type="project" value="UniProtKB-KW"/>
</dbReference>
<keyword evidence="15" id="KW-0520">NAD</keyword>
<dbReference type="Gene3D" id="1.20.1090.10">
    <property type="entry name" value="Dehydroquinate synthase-like - alpha domain"/>
    <property type="match status" value="1"/>
</dbReference>
<dbReference type="GO" id="GO:0008652">
    <property type="term" value="P:amino acid biosynthetic process"/>
    <property type="evidence" value="ECO:0007669"/>
    <property type="project" value="UniProtKB-KW"/>
</dbReference>
<evidence type="ECO:0000256" key="12">
    <source>
        <dbReference type="ARBA" id="ARBA00022723"/>
    </source>
</evidence>
<evidence type="ECO:0000256" key="15">
    <source>
        <dbReference type="ARBA" id="ARBA00023027"/>
    </source>
</evidence>
<dbReference type="NCBIfam" id="TIGR01357">
    <property type="entry name" value="aroB"/>
    <property type="match status" value="1"/>
</dbReference>
<dbReference type="Pfam" id="PF01761">
    <property type="entry name" value="DHQ_synthase"/>
    <property type="match status" value="1"/>
</dbReference>
<keyword evidence="23" id="KW-1185">Reference proteome</keyword>
<comment type="similarity">
    <text evidence="7">Belongs to the sugar phosphate cyclases superfamily. Dehydroquinate synthase family.</text>
</comment>
<comment type="cofactor">
    <cofactor evidence="3">
        <name>Co(2+)</name>
        <dbReference type="ChEBI" id="CHEBI:48828"/>
    </cofactor>
</comment>
<evidence type="ECO:0000256" key="17">
    <source>
        <dbReference type="ARBA" id="ARBA00023239"/>
    </source>
</evidence>
<dbReference type="InterPro" id="IPR056179">
    <property type="entry name" value="DHQS_C"/>
</dbReference>
<dbReference type="PIRSF" id="PIRSF001455">
    <property type="entry name" value="DHQ_synth"/>
    <property type="match status" value="1"/>
</dbReference>
<evidence type="ECO:0000256" key="6">
    <source>
        <dbReference type="ARBA" id="ARBA00004661"/>
    </source>
</evidence>
<evidence type="ECO:0000313" key="23">
    <source>
        <dbReference type="Proteomes" id="UP000004295"/>
    </source>
</evidence>
<evidence type="ECO:0000256" key="9">
    <source>
        <dbReference type="ARBA" id="ARBA00017684"/>
    </source>
</evidence>
<dbReference type="PANTHER" id="PTHR43622:SF7">
    <property type="entry name" value="3-DEHYDROQUINATE SYNTHASE, CHLOROPLASTIC"/>
    <property type="match status" value="1"/>
</dbReference>
<evidence type="ECO:0000256" key="10">
    <source>
        <dbReference type="ARBA" id="ARBA00022490"/>
    </source>
</evidence>
<evidence type="ECO:0000256" key="19">
    <source>
        <dbReference type="NCBIfam" id="TIGR01357"/>
    </source>
</evidence>
<keyword evidence="13" id="KW-0547">Nucleotide-binding</keyword>
<dbReference type="CDD" id="cd08195">
    <property type="entry name" value="DHQS"/>
    <property type="match status" value="1"/>
</dbReference>